<comment type="caution">
    <text evidence="6">The sequence shown here is derived from an EMBL/GenBank/DDBJ whole genome shotgun (WGS) entry which is preliminary data.</text>
</comment>
<dbReference type="Gene3D" id="1.10.10.10">
    <property type="entry name" value="Winged helix-like DNA-binding domain superfamily/Winged helix DNA-binding domain"/>
    <property type="match status" value="1"/>
</dbReference>
<feature type="domain" description="HTH gntR-type" evidence="5">
    <location>
        <begin position="73"/>
        <end position="143"/>
    </location>
</feature>
<dbReference type="InterPro" id="IPR036388">
    <property type="entry name" value="WH-like_DNA-bd_sf"/>
</dbReference>
<evidence type="ECO:0000313" key="7">
    <source>
        <dbReference type="Proteomes" id="UP000179769"/>
    </source>
</evidence>
<evidence type="ECO:0000256" key="2">
    <source>
        <dbReference type="ARBA" id="ARBA00023125"/>
    </source>
</evidence>
<accession>A0A1S1Q0B0</accession>
<dbReference type="PANTHER" id="PTHR43537">
    <property type="entry name" value="TRANSCRIPTIONAL REGULATOR, GNTR FAMILY"/>
    <property type="match status" value="1"/>
</dbReference>
<dbReference type="OrthoDB" id="9784718at2"/>
<protein>
    <submittedName>
        <fullName evidence="6">GntR family transcriptional regulator</fullName>
    </submittedName>
</protein>
<gene>
    <name evidence="6" type="ORF">BBK14_21005</name>
</gene>
<evidence type="ECO:0000256" key="1">
    <source>
        <dbReference type="ARBA" id="ARBA00023015"/>
    </source>
</evidence>
<dbReference type="SUPFAM" id="SSF46785">
    <property type="entry name" value="Winged helix' DNA-binding domain"/>
    <property type="match status" value="1"/>
</dbReference>
<dbReference type="AlphaFoldDB" id="A0A1S1Q0B0"/>
<dbReference type="Pfam" id="PF07729">
    <property type="entry name" value="FCD"/>
    <property type="match status" value="1"/>
</dbReference>
<keyword evidence="1" id="KW-0805">Transcription regulation</keyword>
<keyword evidence="3" id="KW-0804">Transcription</keyword>
<dbReference type="InterPro" id="IPR008920">
    <property type="entry name" value="TF_FadR/GntR_C"/>
</dbReference>
<proteinExistence type="predicted"/>
<dbReference type="Proteomes" id="UP000179769">
    <property type="component" value="Unassembled WGS sequence"/>
</dbReference>
<evidence type="ECO:0000259" key="5">
    <source>
        <dbReference type="PROSITE" id="PS50949"/>
    </source>
</evidence>
<sequence length="312" mass="33038">MSDGLSPAGRNTASGAFHGAARTSPRGAAPAVGSALGGGHAAGRRAGGHAENGGAIGLVVGEPEEPTSRFGQRTLASRLARTIELEIIRRGWPVGEGLGSEAQLMERYQVGRSVLREAVRLLESRWVARPRPGPGGGLVVTAPDHDGVRDVARVYLDFARARPEHLCETWSALEAVAVRRLAERIDTAGLTRLRGALQPATPGGRAAGARSRTRSAGTRPAPVAAGSTGEAPVLLHLEIARLAGNPAAELFIRVLADLSHPREETDRLGQWWQHPLHAEIVDAITRGEGALAEHLARSCIRRHVEEATAHRH</sequence>
<feature type="compositionally biased region" description="Low complexity" evidence="4">
    <location>
        <begin position="199"/>
        <end position="221"/>
    </location>
</feature>
<dbReference type="SMART" id="SM00895">
    <property type="entry name" value="FCD"/>
    <property type="match status" value="1"/>
</dbReference>
<evidence type="ECO:0000256" key="4">
    <source>
        <dbReference type="SAM" id="MobiDB-lite"/>
    </source>
</evidence>
<dbReference type="PROSITE" id="PS50949">
    <property type="entry name" value="HTH_GNTR"/>
    <property type="match status" value="1"/>
</dbReference>
<dbReference type="InterPro" id="IPR011711">
    <property type="entry name" value="GntR_C"/>
</dbReference>
<dbReference type="GO" id="GO:0003700">
    <property type="term" value="F:DNA-binding transcription factor activity"/>
    <property type="evidence" value="ECO:0007669"/>
    <property type="project" value="InterPro"/>
</dbReference>
<dbReference type="SUPFAM" id="SSF48008">
    <property type="entry name" value="GntR ligand-binding domain-like"/>
    <property type="match status" value="1"/>
</dbReference>
<keyword evidence="2" id="KW-0238">DNA-binding</keyword>
<dbReference type="InterPro" id="IPR036390">
    <property type="entry name" value="WH_DNA-bd_sf"/>
</dbReference>
<dbReference type="InterPro" id="IPR000524">
    <property type="entry name" value="Tscrpt_reg_HTH_GntR"/>
</dbReference>
<dbReference type="EMBL" id="MAXA01000223">
    <property type="protein sequence ID" value="OHV27400.1"/>
    <property type="molecule type" value="Genomic_DNA"/>
</dbReference>
<dbReference type="Gene3D" id="1.20.120.530">
    <property type="entry name" value="GntR ligand-binding domain-like"/>
    <property type="match status" value="1"/>
</dbReference>
<dbReference type="PANTHER" id="PTHR43537:SF5">
    <property type="entry name" value="UXU OPERON TRANSCRIPTIONAL REGULATOR"/>
    <property type="match status" value="1"/>
</dbReference>
<organism evidence="6 7">
    <name type="scientific">Parafrankia soli</name>
    <dbReference type="NCBI Taxonomy" id="2599596"/>
    <lineage>
        <taxon>Bacteria</taxon>
        <taxon>Bacillati</taxon>
        <taxon>Actinomycetota</taxon>
        <taxon>Actinomycetes</taxon>
        <taxon>Frankiales</taxon>
        <taxon>Frankiaceae</taxon>
        <taxon>Parafrankia</taxon>
    </lineage>
</organism>
<evidence type="ECO:0000256" key="3">
    <source>
        <dbReference type="ARBA" id="ARBA00023163"/>
    </source>
</evidence>
<dbReference type="GO" id="GO:0003677">
    <property type="term" value="F:DNA binding"/>
    <property type="evidence" value="ECO:0007669"/>
    <property type="project" value="UniProtKB-KW"/>
</dbReference>
<dbReference type="Pfam" id="PF00392">
    <property type="entry name" value="GntR"/>
    <property type="match status" value="1"/>
</dbReference>
<evidence type="ECO:0000313" key="6">
    <source>
        <dbReference type="EMBL" id="OHV27400.1"/>
    </source>
</evidence>
<feature type="region of interest" description="Disordered" evidence="4">
    <location>
        <begin position="1"/>
        <end position="49"/>
    </location>
</feature>
<dbReference type="SMART" id="SM00345">
    <property type="entry name" value="HTH_GNTR"/>
    <property type="match status" value="1"/>
</dbReference>
<dbReference type="RefSeq" id="WP_071064881.1">
    <property type="nucleotide sequence ID" value="NZ_MAXA01000223.1"/>
</dbReference>
<keyword evidence="7" id="KW-1185">Reference proteome</keyword>
<feature type="region of interest" description="Disordered" evidence="4">
    <location>
        <begin position="196"/>
        <end position="226"/>
    </location>
</feature>
<reference evidence="7" key="1">
    <citation type="submission" date="2016-07" db="EMBL/GenBank/DDBJ databases">
        <title>Frankia sp. NRRL B-16219 Genome sequencing.</title>
        <authorList>
            <person name="Ghodhbane-Gtari F."/>
            <person name="Swanson E."/>
            <person name="Gueddou A."/>
            <person name="Louati M."/>
            <person name="Nouioui I."/>
            <person name="Hezbri K."/>
            <person name="Abebe-Akele F."/>
            <person name="Simpson S."/>
            <person name="Morris K."/>
            <person name="Thomas K."/>
            <person name="Gtari M."/>
            <person name="Tisa L.S."/>
        </authorList>
    </citation>
    <scope>NUCLEOTIDE SEQUENCE [LARGE SCALE GENOMIC DNA]</scope>
    <source>
        <strain evidence="7">NRRL B-16219</strain>
    </source>
</reference>
<name>A0A1S1Q0B0_9ACTN</name>